<sequence length="110" mass="11720">GEGLAPRSRAPGGRVPVRAAENGERRDPVPANAEEVLRLVVRTRHSRRGVRTGAAFDGEISPYPVATGRRVGGRPASRGTYLHRAGGVPPPCPPRDSRTRPGSRRAGRSL</sequence>
<feature type="non-terminal residue" evidence="2">
    <location>
        <position position="110"/>
    </location>
</feature>
<accession>A0A6J4LLJ4</accession>
<gene>
    <name evidence="2" type="ORF">AVDCRST_MAG68-3389</name>
</gene>
<proteinExistence type="predicted"/>
<dbReference type="AlphaFoldDB" id="A0A6J4LLJ4"/>
<reference evidence="2" key="1">
    <citation type="submission" date="2020-02" db="EMBL/GenBank/DDBJ databases">
        <authorList>
            <person name="Meier V. D."/>
        </authorList>
    </citation>
    <scope>NUCLEOTIDE SEQUENCE</scope>
    <source>
        <strain evidence="2">AVDCRST_MAG68</strain>
    </source>
</reference>
<feature type="compositionally biased region" description="Basic residues" evidence="1">
    <location>
        <begin position="101"/>
        <end position="110"/>
    </location>
</feature>
<evidence type="ECO:0000313" key="2">
    <source>
        <dbReference type="EMBL" id="CAA9336448.1"/>
    </source>
</evidence>
<organism evidence="2">
    <name type="scientific">uncultured Gemmatimonadota bacterium</name>
    <dbReference type="NCBI Taxonomy" id="203437"/>
    <lineage>
        <taxon>Bacteria</taxon>
        <taxon>Pseudomonadati</taxon>
        <taxon>Gemmatimonadota</taxon>
        <taxon>environmental samples</taxon>
    </lineage>
</organism>
<feature type="non-terminal residue" evidence="2">
    <location>
        <position position="1"/>
    </location>
</feature>
<name>A0A6J4LLJ4_9BACT</name>
<feature type="region of interest" description="Disordered" evidence="1">
    <location>
        <begin position="1"/>
        <end position="30"/>
    </location>
</feature>
<dbReference type="EMBL" id="CADCTW010000133">
    <property type="protein sequence ID" value="CAA9336448.1"/>
    <property type="molecule type" value="Genomic_DNA"/>
</dbReference>
<protein>
    <submittedName>
        <fullName evidence="2">Uncharacterized protein</fullName>
    </submittedName>
</protein>
<feature type="region of interest" description="Disordered" evidence="1">
    <location>
        <begin position="67"/>
        <end position="110"/>
    </location>
</feature>
<evidence type="ECO:0000256" key="1">
    <source>
        <dbReference type="SAM" id="MobiDB-lite"/>
    </source>
</evidence>